<keyword evidence="5 7" id="KW-1133">Transmembrane helix</keyword>
<evidence type="ECO:0000256" key="5">
    <source>
        <dbReference type="ARBA" id="ARBA00022989"/>
    </source>
</evidence>
<dbReference type="EMBL" id="JAFHKK010000006">
    <property type="protein sequence ID" value="MBN2964005.1"/>
    <property type="molecule type" value="Genomic_DNA"/>
</dbReference>
<keyword evidence="4 7" id="KW-0812">Transmembrane</keyword>
<keyword evidence="2" id="KW-0813">Transport</keyword>
<reference evidence="8 9" key="2">
    <citation type="submission" date="2021-02" db="EMBL/GenBank/DDBJ databases">
        <title>Sulfurospirillum tamanensis sp. nov.</title>
        <authorList>
            <person name="Frolova A."/>
            <person name="Merkel A."/>
            <person name="Slobodkin A."/>
        </authorList>
    </citation>
    <scope>NUCLEOTIDE SEQUENCE [LARGE SCALE GENOMIC DNA]</scope>
    <source>
        <strain evidence="8 9">T05b</strain>
    </source>
</reference>
<evidence type="ECO:0000256" key="4">
    <source>
        <dbReference type="ARBA" id="ARBA00022692"/>
    </source>
</evidence>
<evidence type="ECO:0000256" key="3">
    <source>
        <dbReference type="ARBA" id="ARBA00022475"/>
    </source>
</evidence>
<sequence>MHISEGVLRPEILLAGAAVSTVLVGWAFKTLRHEEIPKTAVLCALFFIASFIHVPVGPASMHLVLGGIVGAFLGMRVFVAVFVGLLLQGLLFGYGGVSTLGVNVFNIATPALLGYGLFEASKKREKFKSLWWFLVGFVPLSVSASLLSLALALNGEAFVGVAKVIFAAHFPLMVVEGVITLFALAFVQKVSPRLLERAS</sequence>
<evidence type="ECO:0000256" key="2">
    <source>
        <dbReference type="ARBA" id="ARBA00022448"/>
    </source>
</evidence>
<evidence type="ECO:0000256" key="7">
    <source>
        <dbReference type="SAM" id="Phobius"/>
    </source>
</evidence>
<dbReference type="Pfam" id="PF01891">
    <property type="entry name" value="CbiM"/>
    <property type="match status" value="1"/>
</dbReference>
<evidence type="ECO:0000313" key="8">
    <source>
        <dbReference type="EMBL" id="MBN2964005.1"/>
    </source>
</evidence>
<dbReference type="Proteomes" id="UP000703590">
    <property type="component" value="Unassembled WGS sequence"/>
</dbReference>
<reference evidence="9" key="1">
    <citation type="submission" date="2021-02" db="EMBL/GenBank/DDBJ databases">
        <title>Sulfurospirillum tamanensis sp. nov.</title>
        <authorList>
            <person name="Merkel A.Y."/>
        </authorList>
    </citation>
    <scope>NUCLEOTIDE SEQUENCE [LARGE SCALE GENOMIC DNA]</scope>
    <source>
        <strain evidence="9">T05b</strain>
    </source>
</reference>
<organism evidence="8 9">
    <name type="scientific">Sulfurospirillum tamanense</name>
    <dbReference type="NCBI Taxonomy" id="2813362"/>
    <lineage>
        <taxon>Bacteria</taxon>
        <taxon>Pseudomonadati</taxon>
        <taxon>Campylobacterota</taxon>
        <taxon>Epsilonproteobacteria</taxon>
        <taxon>Campylobacterales</taxon>
        <taxon>Sulfurospirillaceae</taxon>
        <taxon>Sulfurospirillum</taxon>
    </lineage>
</organism>
<proteinExistence type="predicted"/>
<feature type="transmembrane region" description="Helical" evidence="7">
    <location>
        <begin position="12"/>
        <end position="30"/>
    </location>
</feature>
<dbReference type="NCBIfam" id="NF004909">
    <property type="entry name" value="PRK06265.2-5"/>
    <property type="match status" value="1"/>
</dbReference>
<evidence type="ECO:0000313" key="9">
    <source>
        <dbReference type="Proteomes" id="UP000703590"/>
    </source>
</evidence>
<evidence type="ECO:0000256" key="1">
    <source>
        <dbReference type="ARBA" id="ARBA00004651"/>
    </source>
</evidence>
<feature type="transmembrane region" description="Helical" evidence="7">
    <location>
        <begin position="165"/>
        <end position="187"/>
    </location>
</feature>
<comment type="subcellular location">
    <subcellularLocation>
        <location evidence="1">Cell membrane</location>
        <topology evidence="1">Multi-pass membrane protein</topology>
    </subcellularLocation>
</comment>
<keyword evidence="6 7" id="KW-0472">Membrane</keyword>
<dbReference type="InterPro" id="IPR002751">
    <property type="entry name" value="CbiM/NikMN"/>
</dbReference>
<name>A0ABS2WR51_9BACT</name>
<keyword evidence="3" id="KW-1003">Cell membrane</keyword>
<dbReference type="PANTHER" id="PTHR34229:SF1">
    <property type="entry name" value="METAL TRANSPORT PROTEIN HI_1621-RELATED"/>
    <property type="match status" value="1"/>
</dbReference>
<gene>
    <name evidence="8" type="primary">cbiM</name>
    <name evidence="8" type="ORF">JWV37_04350</name>
</gene>
<dbReference type="RefSeq" id="WP_205458552.1">
    <property type="nucleotide sequence ID" value="NZ_JAFHKK010000006.1"/>
</dbReference>
<dbReference type="NCBIfam" id="NF004905">
    <property type="entry name" value="PRK06265.1-5"/>
    <property type="match status" value="1"/>
</dbReference>
<dbReference type="Gene3D" id="1.10.1760.20">
    <property type="match status" value="1"/>
</dbReference>
<feature type="transmembrane region" description="Helical" evidence="7">
    <location>
        <begin position="93"/>
        <end position="118"/>
    </location>
</feature>
<feature type="transmembrane region" description="Helical" evidence="7">
    <location>
        <begin position="63"/>
        <end position="87"/>
    </location>
</feature>
<comment type="caution">
    <text evidence="8">The sequence shown here is derived from an EMBL/GenBank/DDBJ whole genome shotgun (WGS) entry which is preliminary data.</text>
</comment>
<accession>A0ABS2WR51</accession>
<keyword evidence="9" id="KW-1185">Reference proteome</keyword>
<feature type="transmembrane region" description="Helical" evidence="7">
    <location>
        <begin position="36"/>
        <end position="56"/>
    </location>
</feature>
<protein>
    <submittedName>
        <fullName evidence="8">Cobalt transporter CbiM</fullName>
    </submittedName>
</protein>
<dbReference type="PANTHER" id="PTHR34229">
    <property type="entry name" value="METAL TRANSPORT PROTEIN HI_1621-RELATED"/>
    <property type="match status" value="1"/>
</dbReference>
<feature type="transmembrane region" description="Helical" evidence="7">
    <location>
        <begin position="130"/>
        <end position="153"/>
    </location>
</feature>
<evidence type="ECO:0000256" key="6">
    <source>
        <dbReference type="ARBA" id="ARBA00023136"/>
    </source>
</evidence>